<proteinExistence type="predicted"/>
<keyword evidence="4" id="KW-1185">Reference proteome</keyword>
<organism evidence="3 4">
    <name type="scientific">Lipingzhangella halophila</name>
    <dbReference type="NCBI Taxonomy" id="1783352"/>
    <lineage>
        <taxon>Bacteria</taxon>
        <taxon>Bacillati</taxon>
        <taxon>Actinomycetota</taxon>
        <taxon>Actinomycetes</taxon>
        <taxon>Streptosporangiales</taxon>
        <taxon>Nocardiopsidaceae</taxon>
        <taxon>Lipingzhangella</taxon>
    </lineage>
</organism>
<keyword evidence="2" id="KW-1133">Transmembrane helix</keyword>
<keyword evidence="2" id="KW-0812">Transmembrane</keyword>
<dbReference type="EMBL" id="JACHJT010000003">
    <property type="protein sequence ID" value="MBB4935671.1"/>
    <property type="molecule type" value="Genomic_DNA"/>
</dbReference>
<dbReference type="Proteomes" id="UP000523007">
    <property type="component" value="Unassembled WGS sequence"/>
</dbReference>
<accession>A0A7W7W6E6</accession>
<feature type="transmembrane region" description="Helical" evidence="2">
    <location>
        <begin position="6"/>
        <end position="34"/>
    </location>
</feature>
<gene>
    <name evidence="3" type="ORF">F4561_006580</name>
</gene>
<dbReference type="AlphaFoldDB" id="A0A7W7W6E6"/>
<reference evidence="3 4" key="1">
    <citation type="submission" date="2020-08" db="EMBL/GenBank/DDBJ databases">
        <title>Sequencing the genomes of 1000 actinobacteria strains.</title>
        <authorList>
            <person name="Klenk H.-P."/>
        </authorList>
    </citation>
    <scope>NUCLEOTIDE SEQUENCE [LARGE SCALE GENOMIC DNA]</scope>
    <source>
        <strain evidence="3 4">DSM 102030</strain>
    </source>
</reference>
<keyword evidence="2" id="KW-0472">Membrane</keyword>
<dbReference type="RefSeq" id="WP_184585440.1">
    <property type="nucleotide sequence ID" value="NZ_JACHJT010000003.1"/>
</dbReference>
<evidence type="ECO:0000313" key="3">
    <source>
        <dbReference type="EMBL" id="MBB4935671.1"/>
    </source>
</evidence>
<comment type="caution">
    <text evidence="3">The sequence shown here is derived from an EMBL/GenBank/DDBJ whole genome shotgun (WGS) entry which is preliminary data.</text>
</comment>
<feature type="region of interest" description="Disordered" evidence="1">
    <location>
        <begin position="66"/>
        <end position="92"/>
    </location>
</feature>
<evidence type="ECO:0000313" key="4">
    <source>
        <dbReference type="Proteomes" id="UP000523007"/>
    </source>
</evidence>
<evidence type="ECO:0000256" key="1">
    <source>
        <dbReference type="SAM" id="MobiDB-lite"/>
    </source>
</evidence>
<name>A0A7W7W6E6_9ACTN</name>
<protein>
    <submittedName>
        <fullName evidence="3">Uncharacterized protein</fullName>
    </submittedName>
</protein>
<evidence type="ECO:0000256" key="2">
    <source>
        <dbReference type="SAM" id="Phobius"/>
    </source>
</evidence>
<sequence length="92" mass="10195">MSAETVLMWTAAIILAAVALAACAFAVWAVIVVVHGYNMRYRVRGLTRDQIGDCIRLAARYRYENGTAGQGPVSPPVDPVRQPRWHPEDEEV</sequence>